<organism evidence="2">
    <name type="scientific">mine drainage metagenome</name>
    <dbReference type="NCBI Taxonomy" id="410659"/>
    <lineage>
        <taxon>unclassified sequences</taxon>
        <taxon>metagenomes</taxon>
        <taxon>ecological metagenomes</taxon>
    </lineage>
</organism>
<dbReference type="AlphaFoldDB" id="A0A1J5REH0"/>
<comment type="caution">
    <text evidence="2">The sequence shown here is derived from an EMBL/GenBank/DDBJ whole genome shotgun (WGS) entry which is preliminary data.</text>
</comment>
<dbReference type="Pfam" id="PF13946">
    <property type="entry name" value="DUF4214"/>
    <property type="match status" value="2"/>
</dbReference>
<dbReference type="Gene3D" id="1.10.3130.20">
    <property type="entry name" value="Phycobilisome linker domain"/>
    <property type="match status" value="1"/>
</dbReference>
<sequence length="243" mass="27072">MAIIMGSSADTNLLDFSDLTDEAFVHHAYIEAFGRPCNLDEATRAISQLASGHARASLWRNIQAVALRWQTEPASRLQFRLEMLLAREDHEFLLGAYRLLLGRQVDREGLSHYMSALRGGRGRIEILRSIARSDEARARLGAAAVAASLESMVEPSPTRSAQPLSVSDLRELGAMDSTNFLYQAYRVILGREIDAGGRDHYSRRLAVGVTRQRVIAELSLSREALLRPRTLAASMMVHVMRKL</sequence>
<feature type="domain" description="DUF4214" evidence="1">
    <location>
        <begin position="172"/>
        <end position="224"/>
    </location>
</feature>
<dbReference type="InterPro" id="IPR038255">
    <property type="entry name" value="PBS_linker_sf"/>
</dbReference>
<reference evidence="2" key="1">
    <citation type="submission" date="2016-10" db="EMBL/GenBank/DDBJ databases">
        <title>Sequence of Gallionella enrichment culture.</title>
        <authorList>
            <person name="Poehlein A."/>
            <person name="Muehling M."/>
            <person name="Daniel R."/>
        </authorList>
    </citation>
    <scope>NUCLEOTIDE SEQUENCE</scope>
</reference>
<name>A0A1J5REH0_9ZZZZ</name>
<proteinExistence type="predicted"/>
<evidence type="ECO:0000259" key="1">
    <source>
        <dbReference type="Pfam" id="PF13946"/>
    </source>
</evidence>
<evidence type="ECO:0000313" key="2">
    <source>
        <dbReference type="EMBL" id="OIQ86541.1"/>
    </source>
</evidence>
<gene>
    <name evidence="2" type="ORF">GALL_316010</name>
</gene>
<feature type="domain" description="DUF4214" evidence="1">
    <location>
        <begin position="88"/>
        <end position="138"/>
    </location>
</feature>
<dbReference type="EMBL" id="MLJW01000473">
    <property type="protein sequence ID" value="OIQ86541.1"/>
    <property type="molecule type" value="Genomic_DNA"/>
</dbReference>
<dbReference type="InterPro" id="IPR025282">
    <property type="entry name" value="DUF4214"/>
</dbReference>
<accession>A0A1J5REH0</accession>
<protein>
    <recommendedName>
        <fullName evidence="1">DUF4214 domain-containing protein</fullName>
    </recommendedName>
</protein>